<keyword evidence="3" id="KW-1185">Reference proteome</keyword>
<evidence type="ECO:0000313" key="3">
    <source>
        <dbReference type="Proteomes" id="UP000271426"/>
    </source>
</evidence>
<proteinExistence type="predicted"/>
<dbReference type="Proteomes" id="UP000271426">
    <property type="component" value="Chromosome"/>
</dbReference>
<protein>
    <submittedName>
        <fullName evidence="2">Suppressor of fused protein (SUFU)</fullName>
    </submittedName>
</protein>
<dbReference type="RefSeq" id="WP_123961061.1">
    <property type="nucleotide sequence ID" value="NZ_CP033898.1"/>
</dbReference>
<dbReference type="OrthoDB" id="4426448at2"/>
<dbReference type="InterPro" id="IPR020941">
    <property type="entry name" value="SUFU-like_domain"/>
</dbReference>
<organism evidence="2 3">
    <name type="scientific">Corynebacterium pseudopelargi</name>
    <dbReference type="NCBI Taxonomy" id="2080757"/>
    <lineage>
        <taxon>Bacteria</taxon>
        <taxon>Bacillati</taxon>
        <taxon>Actinomycetota</taxon>
        <taxon>Actinomycetes</taxon>
        <taxon>Mycobacteriales</taxon>
        <taxon>Corynebacteriaceae</taxon>
        <taxon>Corynebacterium</taxon>
    </lineage>
</organism>
<dbReference type="Pfam" id="PF05076">
    <property type="entry name" value="SUFU"/>
    <property type="match status" value="1"/>
</dbReference>
<dbReference type="KEGG" id="cpso:CPPEL_10625"/>
<sequence length="183" mass="19617">MDLEASLLWQQGVFPGNLEEVPAEPGCGVSVAVSDLGGEILATTLNFNEVDTGLHSEDEGAAIRSEIFTVGRVDAEVAVSALQQVCAKLAAFNQKLLGMVPAKPGTMVPGLELEGTSVRHGVFVVPYVWGEQVPRFSEAGRLVVMLQLVLLTDQEYDYAVTYGVSALQQALGEQGVDLLDWQR</sequence>
<reference evidence="2 3" key="1">
    <citation type="submission" date="2018-11" db="EMBL/GenBank/DDBJ databases">
        <authorList>
            <person name="Kleinhagauer T."/>
            <person name="Glaeser S.P."/>
            <person name="Spergser J."/>
            <person name="Ruckert C."/>
            <person name="Kaempfer P."/>
            <person name="Busse H.-J."/>
        </authorList>
    </citation>
    <scope>NUCLEOTIDE SEQUENCE [LARGE SCALE GENOMIC DNA]</scope>
    <source>
        <strain evidence="2 3">812CH</strain>
    </source>
</reference>
<evidence type="ECO:0000313" key="2">
    <source>
        <dbReference type="EMBL" id="AZA10222.1"/>
    </source>
</evidence>
<name>A0A3G6IWZ8_9CORY</name>
<dbReference type="AlphaFoldDB" id="A0A3G6IWZ8"/>
<evidence type="ECO:0000259" key="1">
    <source>
        <dbReference type="Pfam" id="PF05076"/>
    </source>
</evidence>
<feature type="domain" description="Suppressor of fused-like" evidence="1">
    <location>
        <begin position="102"/>
        <end position="183"/>
    </location>
</feature>
<dbReference type="EMBL" id="CP033898">
    <property type="protein sequence ID" value="AZA10222.1"/>
    <property type="molecule type" value="Genomic_DNA"/>
</dbReference>
<gene>
    <name evidence="2" type="ORF">CPPEL_10625</name>
</gene>
<accession>A0A3G6IWZ8</accession>